<reference evidence="1 2" key="1">
    <citation type="submission" date="2019-05" db="EMBL/GenBank/DDBJ databases">
        <authorList>
            <person name="Farhan Ul Haque M."/>
        </authorList>
    </citation>
    <scope>NUCLEOTIDE SEQUENCE [LARGE SCALE GENOMIC DNA]</scope>
    <source>
        <strain evidence="1">2</strain>
    </source>
</reference>
<evidence type="ECO:0000313" key="2">
    <source>
        <dbReference type="Proteomes" id="UP000485880"/>
    </source>
</evidence>
<name>A0A8B6M9T5_METTU</name>
<dbReference type="EMBL" id="CABFMQ020000106">
    <property type="protein sequence ID" value="VTZ51684.1"/>
    <property type="molecule type" value="Genomic_DNA"/>
</dbReference>
<dbReference type="Proteomes" id="UP000485880">
    <property type="component" value="Unassembled WGS sequence"/>
</dbReference>
<evidence type="ECO:0000313" key="1">
    <source>
        <dbReference type="EMBL" id="VTZ51684.1"/>
    </source>
</evidence>
<dbReference type="AlphaFoldDB" id="A0A8B6M9T5"/>
<comment type="caution">
    <text evidence="1">The sequence shown here is derived from an EMBL/GenBank/DDBJ whole genome shotgun (WGS) entry which is preliminary data.</text>
</comment>
<sequence>MKQELATYALARRVCEACERLRPVKDYTMRKIRTVFGTVAVKNPRWMVCQRCFPHFSMAFTVLGEICPDRATPELMELTARLGSMLPYRKAAELLAEFLPIEPTESHQTARKRTLTLGARLEDQSLRQERESPPLACERTQLELGMTNDPLREFVVSIDTAHIRSADQKMARDFEIVVARCGRGGRGMPPGHYFATSNTSQREMRARTLQALQFEGYSGNYHLDIVGR</sequence>
<evidence type="ECO:0008006" key="3">
    <source>
        <dbReference type="Google" id="ProtNLM"/>
    </source>
</evidence>
<proteinExistence type="predicted"/>
<protein>
    <recommendedName>
        <fullName evidence="3">Transposase</fullName>
    </recommendedName>
</protein>
<gene>
    <name evidence="1" type="ORF">MPC4_470008</name>
</gene>
<keyword evidence="2" id="KW-1185">Reference proteome</keyword>
<organism evidence="1 2">
    <name type="scientific">Methylocella tundrae</name>
    <dbReference type="NCBI Taxonomy" id="227605"/>
    <lineage>
        <taxon>Bacteria</taxon>
        <taxon>Pseudomonadati</taxon>
        <taxon>Pseudomonadota</taxon>
        <taxon>Alphaproteobacteria</taxon>
        <taxon>Hyphomicrobiales</taxon>
        <taxon>Beijerinckiaceae</taxon>
        <taxon>Methylocella</taxon>
    </lineage>
</organism>
<accession>A0A8B6M9T5</accession>